<dbReference type="Pfam" id="PF11738">
    <property type="entry name" value="DUF3298"/>
    <property type="match status" value="1"/>
</dbReference>
<dbReference type="Proteomes" id="UP000284177">
    <property type="component" value="Unassembled WGS sequence"/>
</dbReference>
<organism evidence="3 4">
    <name type="scientific">Thermohalobacter berrensis</name>
    <dbReference type="NCBI Taxonomy" id="99594"/>
    <lineage>
        <taxon>Bacteria</taxon>
        <taxon>Bacillati</taxon>
        <taxon>Bacillota</taxon>
        <taxon>Tissierellia</taxon>
        <taxon>Tissierellales</taxon>
        <taxon>Thermohalobacteraceae</taxon>
        <taxon>Thermohalobacter</taxon>
    </lineage>
</organism>
<evidence type="ECO:0000313" key="3">
    <source>
        <dbReference type="EMBL" id="RKD33441.1"/>
    </source>
</evidence>
<protein>
    <submittedName>
        <fullName evidence="3">Uncharacterized protein</fullName>
    </submittedName>
</protein>
<dbReference type="InterPro" id="IPR021729">
    <property type="entry name" value="DUF3298"/>
</dbReference>
<accession>A0A419T7J1</accession>
<proteinExistence type="predicted"/>
<dbReference type="RefSeq" id="WP_120167797.1">
    <property type="nucleotide sequence ID" value="NZ_MCIB01000006.1"/>
</dbReference>
<dbReference type="AlphaFoldDB" id="A0A419T7J1"/>
<feature type="domain" description="DUF3298" evidence="1">
    <location>
        <begin position="155"/>
        <end position="231"/>
    </location>
</feature>
<dbReference type="EMBL" id="MCIB01000006">
    <property type="protein sequence ID" value="RKD33441.1"/>
    <property type="molecule type" value="Genomic_DNA"/>
</dbReference>
<dbReference type="InterPro" id="IPR037126">
    <property type="entry name" value="PdaC/RsiV-like_sf"/>
</dbReference>
<evidence type="ECO:0000313" key="4">
    <source>
        <dbReference type="Proteomes" id="UP000284177"/>
    </source>
</evidence>
<dbReference type="InterPro" id="IPR025303">
    <property type="entry name" value="PdaC"/>
</dbReference>
<feature type="domain" description="Deacetylase PdaC" evidence="2">
    <location>
        <begin position="42"/>
        <end position="131"/>
    </location>
</feature>
<keyword evidence="4" id="KW-1185">Reference proteome</keyword>
<dbReference type="OrthoDB" id="5637at2"/>
<evidence type="ECO:0000259" key="1">
    <source>
        <dbReference type="Pfam" id="PF11738"/>
    </source>
</evidence>
<comment type="caution">
    <text evidence="3">The sequence shown here is derived from an EMBL/GenBank/DDBJ whole genome shotgun (WGS) entry which is preliminary data.</text>
</comment>
<dbReference type="Pfam" id="PF13739">
    <property type="entry name" value="PdaC"/>
    <property type="match status" value="1"/>
</dbReference>
<dbReference type="Gene3D" id="3.30.565.40">
    <property type="entry name" value="Fervidobacterium nodosum Rt17-B1 like"/>
    <property type="match status" value="1"/>
</dbReference>
<dbReference type="Gene3D" id="3.90.640.20">
    <property type="entry name" value="Heat-shock cognate protein, ATPase"/>
    <property type="match status" value="1"/>
</dbReference>
<sequence length="243" mass="28770">MKNNLYISYPYNHLNYKRYYPNYRPHLQRYSNPLNIQTKNINFENEYIIERLRIPILKGIKDKNIQDNINNSISSDILEFKNQMEVAAKEEYEKAKEEGRPFDPIIISNIYELTYNKNNIISLSIVYHEYINGNDSYIRTTYNYNIKTGRSLSLNDLFKEGVDYISLINNVIRRYLLANPTRYFPETIEEFKGIAPDQPFFLENGYIGLFFGFHEVAPTEAKLPIIKIPLSEFRGYLKPYLLA</sequence>
<gene>
    <name evidence="3" type="ORF">BET03_09315</name>
</gene>
<reference evidence="3 4" key="1">
    <citation type="submission" date="2016-08" db="EMBL/GenBank/DDBJ databases">
        <title>Novel Firmicutes and Novel Genomes.</title>
        <authorList>
            <person name="Poppleton D.I."/>
            <person name="Gribaldo S."/>
        </authorList>
    </citation>
    <scope>NUCLEOTIDE SEQUENCE [LARGE SCALE GENOMIC DNA]</scope>
    <source>
        <strain evidence="3 4">CTT3</strain>
    </source>
</reference>
<evidence type="ECO:0000259" key="2">
    <source>
        <dbReference type="Pfam" id="PF13739"/>
    </source>
</evidence>
<name>A0A419T7J1_9FIRM</name>